<keyword evidence="9" id="KW-0564">Palmitate</keyword>
<keyword evidence="6 13" id="KW-0732">Signal</keyword>
<evidence type="ECO:0000256" key="8">
    <source>
        <dbReference type="ARBA" id="ARBA00023136"/>
    </source>
</evidence>
<keyword evidence="8" id="KW-0472">Membrane</keyword>
<organism evidence="14 15">
    <name type="scientific">Sutterella seckii</name>
    <dbReference type="NCBI Taxonomy" id="1944635"/>
    <lineage>
        <taxon>Bacteria</taxon>
        <taxon>Pseudomonadati</taxon>
        <taxon>Pseudomonadota</taxon>
        <taxon>Betaproteobacteria</taxon>
        <taxon>Burkholderiales</taxon>
        <taxon>Sutterellaceae</taxon>
        <taxon>Sutterella</taxon>
    </lineage>
</organism>
<gene>
    <name evidence="14" type="ORF">GBM96_05150</name>
</gene>
<dbReference type="InterPro" id="IPR006311">
    <property type="entry name" value="TAT_signal"/>
</dbReference>
<comment type="similarity">
    <text evidence="2">Belongs to the LolB family.</text>
</comment>
<dbReference type="PROSITE" id="PS51318">
    <property type="entry name" value="TAT"/>
    <property type="match status" value="1"/>
</dbReference>
<evidence type="ECO:0000256" key="12">
    <source>
        <dbReference type="ARBA" id="ARBA00023288"/>
    </source>
</evidence>
<dbReference type="GO" id="GO:0015031">
    <property type="term" value="P:protein transport"/>
    <property type="evidence" value="ECO:0007669"/>
    <property type="project" value="UniProtKB-KW"/>
</dbReference>
<evidence type="ECO:0000256" key="1">
    <source>
        <dbReference type="ARBA" id="ARBA00004459"/>
    </source>
</evidence>
<dbReference type="SUPFAM" id="SSF89392">
    <property type="entry name" value="Prokaryotic lipoproteins and lipoprotein localization factors"/>
    <property type="match status" value="1"/>
</dbReference>
<evidence type="ECO:0000256" key="3">
    <source>
        <dbReference type="ARBA" id="ARBA00011245"/>
    </source>
</evidence>
<comment type="caution">
    <text evidence="14">The sequence shown here is derived from an EMBL/GenBank/DDBJ whole genome shotgun (WGS) entry which is preliminary data.</text>
</comment>
<dbReference type="PROSITE" id="PS51257">
    <property type="entry name" value="PROKAR_LIPOPROTEIN"/>
    <property type="match status" value="1"/>
</dbReference>
<proteinExistence type="inferred from homology"/>
<evidence type="ECO:0000256" key="10">
    <source>
        <dbReference type="ARBA" id="ARBA00023186"/>
    </source>
</evidence>
<dbReference type="GO" id="GO:0009279">
    <property type="term" value="C:cell outer membrane"/>
    <property type="evidence" value="ECO:0007669"/>
    <property type="project" value="UniProtKB-SubCell"/>
</dbReference>
<reference evidence="14 15" key="1">
    <citation type="submission" date="2019-10" db="EMBL/GenBank/DDBJ databases">
        <title>Genome diversity of Sutterella seckii.</title>
        <authorList>
            <person name="Chaplin A.V."/>
            <person name="Sokolova S.R."/>
            <person name="Mosin K.A."/>
            <person name="Ivanova E.L."/>
            <person name="Kochetkova T.O."/>
            <person name="Goltsov A.Y."/>
            <person name="Trofimov D.Y."/>
            <person name="Efimov B.A."/>
        </authorList>
    </citation>
    <scope>NUCLEOTIDE SEQUENCE [LARGE SCALE GENOMIC DNA]</scope>
    <source>
        <strain evidence="14 15">ASD3426</strain>
    </source>
</reference>
<evidence type="ECO:0000256" key="11">
    <source>
        <dbReference type="ARBA" id="ARBA00023237"/>
    </source>
</evidence>
<keyword evidence="15" id="KW-1185">Reference proteome</keyword>
<protein>
    <recommendedName>
        <fullName evidence="4">Outer-membrane lipoprotein LolB</fullName>
    </recommendedName>
</protein>
<evidence type="ECO:0000313" key="15">
    <source>
        <dbReference type="Proteomes" id="UP000469462"/>
    </source>
</evidence>
<comment type="subcellular location">
    <subcellularLocation>
        <location evidence="1">Cell outer membrane</location>
        <topology evidence="1">Lipid-anchor</topology>
    </subcellularLocation>
</comment>
<evidence type="ECO:0000256" key="2">
    <source>
        <dbReference type="ARBA" id="ARBA00009696"/>
    </source>
</evidence>
<accession>A0AAI9WNG9</accession>
<evidence type="ECO:0000256" key="5">
    <source>
        <dbReference type="ARBA" id="ARBA00022448"/>
    </source>
</evidence>
<evidence type="ECO:0000256" key="6">
    <source>
        <dbReference type="ARBA" id="ARBA00022729"/>
    </source>
</evidence>
<comment type="subunit">
    <text evidence="3">Monomer.</text>
</comment>
<keyword evidence="11" id="KW-0998">Cell outer membrane</keyword>
<keyword evidence="7" id="KW-0653">Protein transport</keyword>
<keyword evidence="5" id="KW-0813">Transport</keyword>
<feature type="chain" id="PRO_5042566158" description="Outer-membrane lipoprotein LolB" evidence="13">
    <location>
        <begin position="28"/>
        <end position="165"/>
    </location>
</feature>
<keyword evidence="10" id="KW-0143">Chaperone</keyword>
<sequence>MMKRRLILSAIAAALLAAGCASPLANARTWKGRFALRSEKENLSGRFELTDAPGLLRLDLLTPLSGILARIEETSGGAIFMKSLSDPGVRGKNLEALMDSLLGFSLPVHDLLSLLRNGAEARDLSSQTWQCRILSRFPNGAPQRLRIEHGSPNALQVTLFIDEAL</sequence>
<dbReference type="InterPro" id="IPR004565">
    <property type="entry name" value="OM_lipoprot_LolB"/>
</dbReference>
<evidence type="ECO:0000256" key="4">
    <source>
        <dbReference type="ARBA" id="ARBA00016202"/>
    </source>
</evidence>
<keyword evidence="12" id="KW-0449">Lipoprotein</keyword>
<dbReference type="Gene3D" id="2.50.20.10">
    <property type="entry name" value="Lipoprotein localisation LolA/LolB/LppX"/>
    <property type="match status" value="1"/>
</dbReference>
<dbReference type="InterPro" id="IPR029046">
    <property type="entry name" value="LolA/LolB/LppX"/>
</dbReference>
<evidence type="ECO:0000256" key="7">
    <source>
        <dbReference type="ARBA" id="ARBA00022927"/>
    </source>
</evidence>
<dbReference type="Proteomes" id="UP000469462">
    <property type="component" value="Unassembled WGS sequence"/>
</dbReference>
<dbReference type="AlphaFoldDB" id="A0AAI9WNG9"/>
<feature type="signal peptide" evidence="13">
    <location>
        <begin position="1"/>
        <end position="27"/>
    </location>
</feature>
<name>A0AAI9WNG9_9BURK</name>
<evidence type="ECO:0000256" key="9">
    <source>
        <dbReference type="ARBA" id="ARBA00023139"/>
    </source>
</evidence>
<dbReference type="Pfam" id="PF03550">
    <property type="entry name" value="LolB"/>
    <property type="match status" value="1"/>
</dbReference>
<evidence type="ECO:0000313" key="14">
    <source>
        <dbReference type="EMBL" id="KAB7651617.1"/>
    </source>
</evidence>
<dbReference type="RefSeq" id="WP_139688226.1">
    <property type="nucleotide sequence ID" value="NZ_WEHW01000012.1"/>
</dbReference>
<evidence type="ECO:0000256" key="13">
    <source>
        <dbReference type="SAM" id="SignalP"/>
    </source>
</evidence>
<dbReference type="EMBL" id="WEHW01000012">
    <property type="protein sequence ID" value="KAB7651617.1"/>
    <property type="molecule type" value="Genomic_DNA"/>
</dbReference>